<protein>
    <submittedName>
        <fullName evidence="2">Uncharacterized protein</fullName>
    </submittedName>
</protein>
<reference evidence="3" key="1">
    <citation type="journal article" date="2016" name="Genome Announc.">
        <title>Draft Genome Sequences of Methanobrevibacter curvatus DSM11111, Methanobrevibacter cuticularis DSM11139, Methanobrevibacter filiformis DSM11501, and Methanobrevibacter oralis DSM7256.</title>
        <authorList>
            <person name="Poehlein A."/>
            <person name="Seedorf H."/>
        </authorList>
    </citation>
    <scope>NUCLEOTIDE SEQUENCE [LARGE SCALE GENOMIC DNA]</scope>
    <source>
        <strain evidence="3">DSM 7256 / JCM 30027 / ZR</strain>
    </source>
</reference>
<gene>
    <name evidence="2" type="ORF">MBORA_06120</name>
</gene>
<evidence type="ECO:0000256" key="1">
    <source>
        <dbReference type="SAM" id="Phobius"/>
    </source>
</evidence>
<dbReference type="EMBL" id="LWMU01000049">
    <property type="protein sequence ID" value="KZX13463.1"/>
    <property type="molecule type" value="Genomic_DNA"/>
</dbReference>
<feature type="transmembrane region" description="Helical" evidence="1">
    <location>
        <begin position="6"/>
        <end position="24"/>
    </location>
</feature>
<dbReference type="Proteomes" id="UP000077428">
    <property type="component" value="Unassembled WGS sequence"/>
</dbReference>
<evidence type="ECO:0000313" key="3">
    <source>
        <dbReference type="Proteomes" id="UP000077428"/>
    </source>
</evidence>
<evidence type="ECO:0000313" key="2">
    <source>
        <dbReference type="EMBL" id="KZX13463.1"/>
    </source>
</evidence>
<sequence>METKKIIIILIITCIIVAGATYILTDNTPINKTQAKQHNKYYRKYYNKH</sequence>
<organism evidence="2 3">
    <name type="scientific">Methanobrevibacter oralis</name>
    <dbReference type="NCBI Taxonomy" id="66851"/>
    <lineage>
        <taxon>Archaea</taxon>
        <taxon>Methanobacteriati</taxon>
        <taxon>Methanobacteriota</taxon>
        <taxon>Methanomada group</taxon>
        <taxon>Methanobacteria</taxon>
        <taxon>Methanobacteriales</taxon>
        <taxon>Methanobacteriaceae</taxon>
        <taxon>Methanobrevibacter</taxon>
    </lineage>
</organism>
<dbReference type="AlphaFoldDB" id="A0A166BK07"/>
<comment type="caution">
    <text evidence="2">The sequence shown here is derived from an EMBL/GenBank/DDBJ whole genome shotgun (WGS) entry which is preliminary data.</text>
</comment>
<keyword evidence="3" id="KW-1185">Reference proteome</keyword>
<name>A0A166BK07_METOA</name>
<dbReference type="PATRIC" id="fig|66851.6.peg.678"/>
<proteinExistence type="predicted"/>
<dbReference type="RefSeq" id="WP_155930824.1">
    <property type="nucleotide sequence ID" value="NZ_CABMAB010000030.1"/>
</dbReference>
<dbReference type="STRING" id="66851.MBORA_06120"/>
<keyword evidence="1" id="KW-1133">Transmembrane helix</keyword>
<keyword evidence="1" id="KW-0812">Transmembrane</keyword>
<accession>A0A166BK07</accession>
<keyword evidence="1" id="KW-0472">Membrane</keyword>